<sequence>MQKHLKRVSSRWVLLWIGTLVLGLLPVSHAAMAMDVDMDQHLAVQTSDQSVCNDSCANPEPCLEHCLQQTIHHKVEAISTSFESTYVSLLPVTAYARFDRRQTLYRKIFLRSHHVWRSKHLSTQARE</sequence>
<name>A0A2H0RNB3_9BACT</name>
<protein>
    <submittedName>
        <fullName evidence="1">Uncharacterized protein</fullName>
    </submittedName>
</protein>
<dbReference type="AlphaFoldDB" id="A0A2H0RNB3"/>
<organism evidence="1 2">
    <name type="scientific">Candidatus Uhrbacteria bacterium CG10_big_fil_rev_8_21_14_0_10_50_16</name>
    <dbReference type="NCBI Taxonomy" id="1975039"/>
    <lineage>
        <taxon>Bacteria</taxon>
        <taxon>Candidatus Uhriibacteriota</taxon>
    </lineage>
</organism>
<dbReference type="EMBL" id="PCYM01000001">
    <property type="protein sequence ID" value="PIR48032.1"/>
    <property type="molecule type" value="Genomic_DNA"/>
</dbReference>
<proteinExistence type="predicted"/>
<evidence type="ECO:0000313" key="1">
    <source>
        <dbReference type="EMBL" id="PIR48032.1"/>
    </source>
</evidence>
<reference evidence="1 2" key="1">
    <citation type="submission" date="2017-09" db="EMBL/GenBank/DDBJ databases">
        <title>Depth-based differentiation of microbial function through sediment-hosted aquifers and enrichment of novel symbionts in the deep terrestrial subsurface.</title>
        <authorList>
            <person name="Probst A.J."/>
            <person name="Ladd B."/>
            <person name="Jarett J.K."/>
            <person name="Geller-Mcgrath D.E."/>
            <person name="Sieber C.M."/>
            <person name="Emerson J.B."/>
            <person name="Anantharaman K."/>
            <person name="Thomas B.C."/>
            <person name="Malmstrom R."/>
            <person name="Stieglmeier M."/>
            <person name="Klingl A."/>
            <person name="Woyke T."/>
            <person name="Ryan C.M."/>
            <person name="Banfield J.F."/>
        </authorList>
    </citation>
    <scope>NUCLEOTIDE SEQUENCE [LARGE SCALE GENOMIC DNA]</scope>
    <source>
        <strain evidence="1">CG10_big_fil_rev_8_21_14_0_10_50_16</strain>
    </source>
</reference>
<comment type="caution">
    <text evidence="1">The sequence shown here is derived from an EMBL/GenBank/DDBJ whole genome shotgun (WGS) entry which is preliminary data.</text>
</comment>
<gene>
    <name evidence="1" type="ORF">COV06_01380</name>
</gene>
<accession>A0A2H0RNB3</accession>
<dbReference type="Proteomes" id="UP000230084">
    <property type="component" value="Unassembled WGS sequence"/>
</dbReference>
<evidence type="ECO:0000313" key="2">
    <source>
        <dbReference type="Proteomes" id="UP000230084"/>
    </source>
</evidence>